<dbReference type="RefSeq" id="WP_156684241.1">
    <property type="nucleotide sequence ID" value="NZ_CACRUA010000002.1"/>
</dbReference>
<protein>
    <submittedName>
        <fullName evidence="1">Uncharacterized protein</fullName>
    </submittedName>
</protein>
<reference evidence="1" key="1">
    <citation type="submission" date="2019-11" db="EMBL/GenBank/DDBJ databases">
        <authorList>
            <person name="Feng L."/>
        </authorList>
    </citation>
    <scope>NUCLEOTIDE SEQUENCE</scope>
    <source>
        <strain evidence="1">CsymbiosumLFYP84</strain>
    </source>
</reference>
<dbReference type="EMBL" id="CACRUA010000002">
    <property type="protein sequence ID" value="VYT67729.1"/>
    <property type="molecule type" value="Genomic_DNA"/>
</dbReference>
<gene>
    <name evidence="1" type="ORF">CSLFYP84_00303</name>
</gene>
<accession>A0A6N2YLF4</accession>
<organism evidence="1">
    <name type="scientific">Clostridium symbiosum</name>
    <name type="common">Bacteroides symbiosus</name>
    <dbReference type="NCBI Taxonomy" id="1512"/>
    <lineage>
        <taxon>Bacteria</taxon>
        <taxon>Bacillati</taxon>
        <taxon>Bacillota</taxon>
        <taxon>Clostridia</taxon>
        <taxon>Lachnospirales</taxon>
        <taxon>Lachnospiraceae</taxon>
        <taxon>Otoolea</taxon>
    </lineage>
</organism>
<proteinExistence type="predicted"/>
<evidence type="ECO:0000313" key="1">
    <source>
        <dbReference type="EMBL" id="VYT67729.1"/>
    </source>
</evidence>
<name>A0A6N2YLF4_CLOSY</name>
<dbReference type="AlphaFoldDB" id="A0A6N2YLF4"/>
<sequence>MIVHQVYALIDSNETVQNIMVCDNYEEANRIARAVYGDNAFAVDCLQYPCSIGSVYHNGRFWRLEEDGTKTEIDYVPTPEQQVQSLHAENDELTLVVADMIGGAV</sequence>